<dbReference type="EMBL" id="JAACNO010000735">
    <property type="protein sequence ID" value="KAF4145388.1"/>
    <property type="molecule type" value="Genomic_DNA"/>
</dbReference>
<name>A0A8S9V4I7_PHYIN</name>
<dbReference type="GO" id="GO:0010181">
    <property type="term" value="F:FMN binding"/>
    <property type="evidence" value="ECO:0007669"/>
    <property type="project" value="InterPro"/>
</dbReference>
<sequence>MPSLRISTASKSTASMDIFLNISYVTASIRASIENRARLIFEVLEAVPLSLPSSKVDIRLSLFGDTFGCNDSNPCETFMYGYVVNKLNNYDLAYLHIIEHCGMHAANVDAPEGGVARYFRSIYNGVLITAAGFDRAEAMQAVEDGGLTS</sequence>
<proteinExistence type="predicted"/>
<dbReference type="PANTHER" id="PTHR22893:SF91">
    <property type="entry name" value="NADPH DEHYDROGENASE 2-RELATED"/>
    <property type="match status" value="1"/>
</dbReference>
<protein>
    <submittedName>
        <fullName evidence="1">NADH:flavin oxidoreductase / NADH oxidase family</fullName>
    </submittedName>
</protein>
<dbReference type="PANTHER" id="PTHR22893">
    <property type="entry name" value="NADH OXIDOREDUCTASE-RELATED"/>
    <property type="match status" value="1"/>
</dbReference>
<dbReference type="InterPro" id="IPR013785">
    <property type="entry name" value="Aldolase_TIM"/>
</dbReference>
<accession>A0A8S9V4I7</accession>
<dbReference type="Proteomes" id="UP000704712">
    <property type="component" value="Unassembled WGS sequence"/>
</dbReference>
<dbReference type="AlphaFoldDB" id="A0A8S9V4I7"/>
<dbReference type="GO" id="GO:0016491">
    <property type="term" value="F:oxidoreductase activity"/>
    <property type="evidence" value="ECO:0007669"/>
    <property type="project" value="InterPro"/>
</dbReference>
<dbReference type="Gene3D" id="3.20.20.70">
    <property type="entry name" value="Aldolase class I"/>
    <property type="match status" value="1"/>
</dbReference>
<organism evidence="1 2">
    <name type="scientific">Phytophthora infestans</name>
    <name type="common">Potato late blight agent</name>
    <name type="synonym">Botrytis infestans</name>
    <dbReference type="NCBI Taxonomy" id="4787"/>
    <lineage>
        <taxon>Eukaryota</taxon>
        <taxon>Sar</taxon>
        <taxon>Stramenopiles</taxon>
        <taxon>Oomycota</taxon>
        <taxon>Peronosporomycetes</taxon>
        <taxon>Peronosporales</taxon>
        <taxon>Peronosporaceae</taxon>
        <taxon>Phytophthora</taxon>
    </lineage>
</organism>
<comment type="caution">
    <text evidence="1">The sequence shown here is derived from an EMBL/GenBank/DDBJ whole genome shotgun (WGS) entry which is preliminary data.</text>
</comment>
<gene>
    <name evidence="1" type="ORF">GN958_ATG05418</name>
</gene>
<evidence type="ECO:0000313" key="2">
    <source>
        <dbReference type="Proteomes" id="UP000704712"/>
    </source>
</evidence>
<dbReference type="InterPro" id="IPR045247">
    <property type="entry name" value="Oye-like"/>
</dbReference>
<evidence type="ECO:0000313" key="1">
    <source>
        <dbReference type="EMBL" id="KAF4145388.1"/>
    </source>
</evidence>
<dbReference type="SUPFAM" id="SSF51395">
    <property type="entry name" value="FMN-linked oxidoreductases"/>
    <property type="match status" value="1"/>
</dbReference>
<reference evidence="1" key="1">
    <citation type="submission" date="2020-03" db="EMBL/GenBank/DDBJ databases">
        <title>Hybrid Assembly of Korean Phytophthora infestans isolates.</title>
        <authorList>
            <person name="Prokchorchik M."/>
            <person name="Lee Y."/>
            <person name="Seo J."/>
            <person name="Cho J.-H."/>
            <person name="Park Y.-E."/>
            <person name="Jang D.-C."/>
            <person name="Im J.-S."/>
            <person name="Choi J.-G."/>
            <person name="Park H.-J."/>
            <person name="Lee G.-B."/>
            <person name="Lee Y.-G."/>
            <person name="Hong S.-Y."/>
            <person name="Cho K."/>
            <person name="Sohn K.H."/>
        </authorList>
    </citation>
    <scope>NUCLEOTIDE SEQUENCE</scope>
    <source>
        <strain evidence="1">KR_2_A2</strain>
    </source>
</reference>